<dbReference type="Proteomes" id="UP000092528">
    <property type="component" value="Chromosome 1"/>
</dbReference>
<keyword evidence="2" id="KW-0677">Repeat</keyword>
<dbReference type="GO" id="GO:0035591">
    <property type="term" value="F:signaling adaptor activity"/>
    <property type="evidence" value="ECO:0007669"/>
    <property type="project" value="TreeGrafter"/>
</dbReference>
<dbReference type="EMBL" id="CP016414">
    <property type="protein sequence ID" value="ANU36152.1"/>
    <property type="molecule type" value="Genomic_DNA"/>
</dbReference>
<dbReference type="STRING" id="45658.VSVS12_01447"/>
<dbReference type="PANTHER" id="PTHR47566">
    <property type="match status" value="1"/>
</dbReference>
<dbReference type="SUPFAM" id="SSF52058">
    <property type="entry name" value="L domain-like"/>
    <property type="match status" value="1"/>
</dbReference>
<protein>
    <submittedName>
        <fullName evidence="4">E3 ubiquitin-protein ligase SlrP</fullName>
    </submittedName>
</protein>
<dbReference type="AlphaFoldDB" id="A0A1C7F887"/>
<dbReference type="PANTHER" id="PTHR47566:SF1">
    <property type="entry name" value="PROTEIN NUD1"/>
    <property type="match status" value="1"/>
</dbReference>
<feature type="chain" id="PRO_5008885485" evidence="3">
    <location>
        <begin position="19"/>
        <end position="577"/>
    </location>
</feature>
<dbReference type="InterPro" id="IPR032675">
    <property type="entry name" value="LRR_dom_sf"/>
</dbReference>
<evidence type="ECO:0000256" key="3">
    <source>
        <dbReference type="SAM" id="SignalP"/>
    </source>
</evidence>
<dbReference type="GeneID" id="96870986"/>
<keyword evidence="1" id="KW-0433">Leucine-rich repeat</keyword>
<evidence type="ECO:0000313" key="4">
    <source>
        <dbReference type="EMBL" id="ANU36152.1"/>
    </source>
</evidence>
<feature type="signal peptide" evidence="3">
    <location>
        <begin position="1"/>
        <end position="18"/>
    </location>
</feature>
<accession>A0A1C7F887</accession>
<dbReference type="PATRIC" id="fig|45658.7.peg.989"/>
<gene>
    <name evidence="4" type="ORF">VSVS05_01025</name>
</gene>
<evidence type="ECO:0000256" key="2">
    <source>
        <dbReference type="ARBA" id="ARBA00022737"/>
    </source>
</evidence>
<name>A0A1C7F887_9VIBR</name>
<dbReference type="InterPro" id="IPR052574">
    <property type="entry name" value="CDIRP"/>
</dbReference>
<keyword evidence="5" id="KW-1185">Reference proteome</keyword>
<dbReference type="InterPro" id="IPR025875">
    <property type="entry name" value="Leu-rich_rpt_4"/>
</dbReference>
<dbReference type="Pfam" id="PF12799">
    <property type="entry name" value="LRR_4"/>
    <property type="match status" value="1"/>
</dbReference>
<dbReference type="Gene3D" id="2.60.40.2390">
    <property type="match status" value="1"/>
</dbReference>
<dbReference type="RefSeq" id="WP_065545211.1">
    <property type="nucleotide sequence ID" value="NZ_CP016414.1"/>
</dbReference>
<dbReference type="PROSITE" id="PS51450">
    <property type="entry name" value="LRR"/>
    <property type="match status" value="1"/>
</dbReference>
<organism evidence="4 5">
    <name type="scientific">Vibrio scophthalmi</name>
    <dbReference type="NCBI Taxonomy" id="45658"/>
    <lineage>
        <taxon>Bacteria</taxon>
        <taxon>Pseudomonadati</taxon>
        <taxon>Pseudomonadota</taxon>
        <taxon>Gammaproteobacteria</taxon>
        <taxon>Vibrionales</taxon>
        <taxon>Vibrionaceae</taxon>
        <taxon>Vibrio</taxon>
    </lineage>
</organism>
<dbReference type="InterPro" id="IPR001611">
    <property type="entry name" value="Leu-rich_rpt"/>
</dbReference>
<proteinExistence type="predicted"/>
<evidence type="ECO:0000313" key="5">
    <source>
        <dbReference type="Proteomes" id="UP000092528"/>
    </source>
</evidence>
<sequence>MKTSTLSLALLTSGLLTLNGCTLSPTPQLISEVNFVDPNFAQCVEETGATELAQVTELNCNGQQIRDVSEIRYMPALTDIVLLDNQINEIDVSHLKQLERLVLGGNQLTAIDVSSNPKLRSLNISGNKLTEIDVSDNPELISLYVYKTPLTSLDVSQQSKLRDLGVSRHQLSTIDLSNNPQLRMLNLSVGTLENIDLSHNPKLAFLYLPSNQLSQLDVSQNPDLKVLSVRNNQLPELMLGQNAKLEKIKADYNQIDHIEFNSQAPLRELELNNNRIAELDLAPFTQIDKLVAFNNPLRTLIFNVDYYPEMLSIEGTPVALANKPLDQQGIANLLSPRVSVIEGGTISQNGSQYNIVASQIVMPTIGQYIGFRYAVTLPKNAQGEVSPALANQKQFPITVRMTHPTITDPKSGKGFTTSSWNDTMLAHDNNLALWYFGEKYELVEGRWTLEILYRDSVIAKRSFMLLNADDNSAKNQTNDPRFTMATLIKEGEGVLCAQDKYRSCLAFDNPKSCVSALKPYKEQCQQEALKAMEPHLRQTTQAQLKAFFSSYTACMAKNYIEHDSNLDVSQVGSCLLK</sequence>
<keyword evidence="3" id="KW-0732">Signal</keyword>
<evidence type="ECO:0000256" key="1">
    <source>
        <dbReference type="ARBA" id="ARBA00022614"/>
    </source>
</evidence>
<reference evidence="4 5" key="1">
    <citation type="submission" date="2016-07" db="EMBL/GenBank/DDBJ databases">
        <title>Genome sequencing of Vibrio scophthalmi strain VS-05, an isolated from Paralichthys olivaceus.</title>
        <authorList>
            <person name="Han H.-J."/>
        </authorList>
    </citation>
    <scope>NUCLEOTIDE SEQUENCE [LARGE SCALE GENOMIC DNA]</scope>
    <source>
        <strain evidence="4 5">VS-05</strain>
    </source>
</reference>
<dbReference type="Gene3D" id="3.80.10.10">
    <property type="entry name" value="Ribonuclease Inhibitor"/>
    <property type="match status" value="1"/>
</dbReference>